<dbReference type="OrthoDB" id="420849at2759"/>
<dbReference type="AlphaFoldDB" id="A0A1Z5JLU0"/>
<dbReference type="CDD" id="cd00267">
    <property type="entry name" value="ABC_ATPase"/>
    <property type="match status" value="1"/>
</dbReference>
<proteinExistence type="inferred from homology"/>
<keyword evidence="7" id="KW-0812">Transmembrane</keyword>
<evidence type="ECO:0000256" key="2">
    <source>
        <dbReference type="ARBA" id="ARBA00005417"/>
    </source>
</evidence>
<evidence type="ECO:0000256" key="3">
    <source>
        <dbReference type="ARBA" id="ARBA00022448"/>
    </source>
</evidence>
<feature type="region of interest" description="Disordered" evidence="6">
    <location>
        <begin position="220"/>
        <end position="240"/>
    </location>
</feature>
<dbReference type="GO" id="GO:0006302">
    <property type="term" value="P:double-strand break repair"/>
    <property type="evidence" value="ECO:0007669"/>
    <property type="project" value="InterPro"/>
</dbReference>
<dbReference type="InterPro" id="IPR050086">
    <property type="entry name" value="MetN_ABC_transporter-like"/>
</dbReference>
<evidence type="ECO:0000256" key="4">
    <source>
        <dbReference type="ARBA" id="ARBA00022475"/>
    </source>
</evidence>
<dbReference type="EMBL" id="BDSP01000087">
    <property type="protein sequence ID" value="GAX14985.1"/>
    <property type="molecule type" value="Genomic_DNA"/>
</dbReference>
<comment type="caution">
    <text evidence="8">The sequence shown here is derived from an EMBL/GenBank/DDBJ whole genome shotgun (WGS) entry which is preliminary data.</text>
</comment>
<evidence type="ECO:0000256" key="5">
    <source>
        <dbReference type="ARBA" id="ARBA00023136"/>
    </source>
</evidence>
<keyword evidence="3" id="KW-0813">Transport</keyword>
<dbReference type="SUPFAM" id="SSF52540">
    <property type="entry name" value="P-loop containing nucleoside triphosphate hydrolases"/>
    <property type="match status" value="1"/>
</dbReference>
<dbReference type="Proteomes" id="UP000198406">
    <property type="component" value="Unassembled WGS sequence"/>
</dbReference>
<evidence type="ECO:0000313" key="9">
    <source>
        <dbReference type="Proteomes" id="UP000198406"/>
    </source>
</evidence>
<dbReference type="InterPro" id="IPR027417">
    <property type="entry name" value="P-loop_NTPase"/>
</dbReference>
<keyword evidence="4" id="KW-1003">Cell membrane</keyword>
<keyword evidence="7" id="KW-1133">Transmembrane helix</keyword>
<reference evidence="8 9" key="1">
    <citation type="journal article" date="2015" name="Plant Cell">
        <title>Oil accumulation by the oleaginous diatom Fistulifera solaris as revealed by the genome and transcriptome.</title>
        <authorList>
            <person name="Tanaka T."/>
            <person name="Maeda Y."/>
            <person name="Veluchamy A."/>
            <person name="Tanaka M."/>
            <person name="Abida H."/>
            <person name="Marechal E."/>
            <person name="Bowler C."/>
            <person name="Muto M."/>
            <person name="Sunaga Y."/>
            <person name="Tanaka M."/>
            <person name="Yoshino T."/>
            <person name="Taniguchi T."/>
            <person name="Fukuda Y."/>
            <person name="Nemoto M."/>
            <person name="Matsumoto M."/>
            <person name="Wong P.S."/>
            <person name="Aburatani S."/>
            <person name="Fujibuchi W."/>
        </authorList>
    </citation>
    <scope>NUCLEOTIDE SEQUENCE [LARGE SCALE GENOMIC DNA]</scope>
    <source>
        <strain evidence="8 9">JPCC DA0580</strain>
    </source>
</reference>
<feature type="transmembrane region" description="Helical" evidence="7">
    <location>
        <begin position="177"/>
        <end position="200"/>
    </location>
</feature>
<protein>
    <submittedName>
        <fullName evidence="8">Uncharacterized protein</fullName>
    </submittedName>
</protein>
<organism evidence="8 9">
    <name type="scientific">Fistulifera solaris</name>
    <name type="common">Oleaginous diatom</name>
    <dbReference type="NCBI Taxonomy" id="1519565"/>
    <lineage>
        <taxon>Eukaryota</taxon>
        <taxon>Sar</taxon>
        <taxon>Stramenopiles</taxon>
        <taxon>Ochrophyta</taxon>
        <taxon>Bacillariophyta</taxon>
        <taxon>Bacillariophyceae</taxon>
        <taxon>Bacillariophycidae</taxon>
        <taxon>Naviculales</taxon>
        <taxon>Naviculaceae</taxon>
        <taxon>Fistulifera</taxon>
    </lineage>
</organism>
<dbReference type="GO" id="GO:0005886">
    <property type="term" value="C:plasma membrane"/>
    <property type="evidence" value="ECO:0007669"/>
    <property type="project" value="UniProtKB-SubCell"/>
</dbReference>
<evidence type="ECO:0000256" key="7">
    <source>
        <dbReference type="SAM" id="Phobius"/>
    </source>
</evidence>
<dbReference type="Gene3D" id="3.40.50.300">
    <property type="entry name" value="P-loop containing nucleotide triphosphate hydrolases"/>
    <property type="match status" value="1"/>
</dbReference>
<evidence type="ECO:0000256" key="6">
    <source>
        <dbReference type="SAM" id="MobiDB-lite"/>
    </source>
</evidence>
<dbReference type="InParanoid" id="A0A1Z5JLU0"/>
<comment type="similarity">
    <text evidence="2">Belongs to the ABC transporter superfamily.</text>
</comment>
<keyword evidence="9" id="KW-1185">Reference proteome</keyword>
<feature type="transmembrane region" description="Helical" evidence="7">
    <location>
        <begin position="253"/>
        <end position="275"/>
    </location>
</feature>
<accession>A0A1Z5JLU0</accession>
<evidence type="ECO:0000256" key="1">
    <source>
        <dbReference type="ARBA" id="ARBA00004202"/>
    </source>
</evidence>
<dbReference type="PANTHER" id="PTHR43166:SF9">
    <property type="entry name" value="GLUTAMATE_ASPARTATE IMPORT ATP-BINDING PROTEIN GLTL"/>
    <property type="match status" value="1"/>
</dbReference>
<evidence type="ECO:0000313" key="8">
    <source>
        <dbReference type="EMBL" id="GAX14985.1"/>
    </source>
</evidence>
<feature type="compositionally biased region" description="Basic and acidic residues" evidence="6">
    <location>
        <begin position="220"/>
        <end position="230"/>
    </location>
</feature>
<comment type="subcellular location">
    <subcellularLocation>
        <location evidence="1">Cell membrane</location>
        <topology evidence="1">Peripheral membrane protein</topology>
    </subcellularLocation>
</comment>
<name>A0A1Z5JLU0_FISSO</name>
<gene>
    <name evidence="8" type="ORF">FisN_12Lh320</name>
</gene>
<dbReference type="GO" id="GO:0016887">
    <property type="term" value="F:ATP hydrolysis activity"/>
    <property type="evidence" value="ECO:0007669"/>
    <property type="project" value="InterPro"/>
</dbReference>
<dbReference type="PANTHER" id="PTHR43166">
    <property type="entry name" value="AMINO ACID IMPORT ATP-BINDING PROTEIN"/>
    <property type="match status" value="1"/>
</dbReference>
<feature type="transmembrane region" description="Helical" evidence="7">
    <location>
        <begin position="106"/>
        <end position="126"/>
    </location>
</feature>
<keyword evidence="5 7" id="KW-0472">Membrane</keyword>
<sequence length="885" mass="99899">MKSDEEILLFGLFSLSTHRDHHIIDAPTYFHYEAEIAAISIFFFRSTVVHSRENRFISYLIAIFLACLAYSKKPFSLILAAETFSYAASWLLLYKPKWLQNKNILIKALALIASAVLSWLLSKIVLEFISLPDVPAKEANDGIVMNLINSWFPVDELRAAYNIMLAFAHPKVLQSQLAHLFFVTFHIQVGMGFLGIGFLLEEQSRRNMLIRLDVEPSTKSDGAKIKESKPENGSPDGKVDTAKMARARRYQKGAGPFILFIALPYMFQIIVYGNINRFAFTCLEQDLHRTVRLNDLFDNDSNLAAMAQSDNAVSPETFANSMTSVVDKAYDIINRKLFSLPKVLLLPGVMTRQPMLMVQVFPFIFLSDWIKASLVSYMTSAIESLRKETMEIRAVRTKVESFDLKNAELLQRSGPGASAFTQSRWEELTVRIQKRDNVADLISRSKAFFAFMQRNFVFTVLIDCALASLMAVGKIISAEIFVFSRAIEDAVDMVLIRSRSEAELAQMSTDTDKLKELADLWAKHSHEKTLLPCSLASATEERKLILRNVHYTRGTASVRADHVELGPGVYALTGSNGSGKSTLFRVLMSCRSNDQPIELPTSINLLTPMEPLLEEDDVIREISCTEADHDTENEDNVNATITDSTDESECEYVIDAATGEVSEDTKACRRLSEIRPNSEIQPHPRLSITMPSSHVAEISQTFYWPLYAKPIEWIFHQSFTGEEKDALEEKTRLVAEHLHSLDFFQPVMPEDLKDDEEPSQEAITEATIRHIQKELQDEKEDWFSDLSGGQKSKVELVRKVFLQQTCPDLLLIDETMAPLDPSSKAHVMAKLKEFCRNSVVLVIYHTDVGREVGEAGNSVECVPSNNFFDYNIHLDKGVIQIKSTC</sequence>